<name>A0A2U2DG55_9HYPH</name>
<accession>A0A2U2DG55</accession>
<dbReference type="Proteomes" id="UP000245252">
    <property type="component" value="Unassembled WGS sequence"/>
</dbReference>
<gene>
    <name evidence="1" type="ORF">DEM27_31685</name>
</gene>
<reference evidence="1 2" key="1">
    <citation type="submission" date="2018-05" db="EMBL/GenBank/DDBJ databases">
        <title>The draft genome of strain NS-104.</title>
        <authorList>
            <person name="Hang P."/>
            <person name="Jiang J."/>
        </authorList>
    </citation>
    <scope>NUCLEOTIDE SEQUENCE [LARGE SCALE GENOMIC DNA]</scope>
    <source>
        <strain evidence="1 2">NS-104</strain>
    </source>
</reference>
<dbReference type="AlphaFoldDB" id="A0A2U2DG55"/>
<sequence length="111" mass="12897">MAMTLYLFDPGFCEYTPQPSLDAALASATSLINAYRDQCDPEWPEYVEDIRVYESDDPEEPGEGKLVAWVVEHNRIERPDDIDEDGYSPSCDLWFGQVDFYVDYRMEVVRQ</sequence>
<evidence type="ECO:0000313" key="2">
    <source>
        <dbReference type="Proteomes" id="UP000245252"/>
    </source>
</evidence>
<proteinExistence type="predicted"/>
<comment type="caution">
    <text evidence="1">The sequence shown here is derived from an EMBL/GenBank/DDBJ whole genome shotgun (WGS) entry which is preliminary data.</text>
</comment>
<organism evidence="1 2">
    <name type="scientific">Metarhizobium album</name>
    <dbReference type="NCBI Taxonomy" id="2182425"/>
    <lineage>
        <taxon>Bacteria</taxon>
        <taxon>Pseudomonadati</taxon>
        <taxon>Pseudomonadota</taxon>
        <taxon>Alphaproteobacteria</taxon>
        <taxon>Hyphomicrobiales</taxon>
        <taxon>Rhizobiaceae</taxon>
        <taxon>Metarhizobium</taxon>
    </lineage>
</organism>
<keyword evidence="2" id="KW-1185">Reference proteome</keyword>
<evidence type="ECO:0000313" key="1">
    <source>
        <dbReference type="EMBL" id="PWE52303.1"/>
    </source>
</evidence>
<dbReference type="EMBL" id="QFBC01000028">
    <property type="protein sequence ID" value="PWE52303.1"/>
    <property type="molecule type" value="Genomic_DNA"/>
</dbReference>
<protein>
    <submittedName>
        <fullName evidence="1">Uncharacterized protein</fullName>
    </submittedName>
</protein>